<evidence type="ECO:0000313" key="1">
    <source>
        <dbReference type="EMBL" id="SDE85530.1"/>
    </source>
</evidence>
<evidence type="ECO:0000313" key="2">
    <source>
        <dbReference type="Proteomes" id="UP000199321"/>
    </source>
</evidence>
<dbReference type="RefSeq" id="WP_093144018.1">
    <property type="nucleotide sequence ID" value="NZ_BMWO01000003.1"/>
</dbReference>
<dbReference type="AlphaFoldDB" id="A0A1G7GBN3"/>
<dbReference type="EMBL" id="FNBA01000003">
    <property type="protein sequence ID" value="SDE85530.1"/>
    <property type="molecule type" value="Genomic_DNA"/>
</dbReference>
<organism evidence="1 2">
    <name type="scientific">Ulvibacter litoralis</name>
    <dbReference type="NCBI Taxonomy" id="227084"/>
    <lineage>
        <taxon>Bacteria</taxon>
        <taxon>Pseudomonadati</taxon>
        <taxon>Bacteroidota</taxon>
        <taxon>Flavobacteriia</taxon>
        <taxon>Flavobacteriales</taxon>
        <taxon>Flavobacteriaceae</taxon>
        <taxon>Ulvibacter</taxon>
    </lineage>
</organism>
<protein>
    <submittedName>
        <fullName evidence="1">Uncharacterized protein</fullName>
    </submittedName>
</protein>
<reference evidence="1 2" key="1">
    <citation type="submission" date="2016-10" db="EMBL/GenBank/DDBJ databases">
        <authorList>
            <person name="de Groot N.N."/>
        </authorList>
    </citation>
    <scope>NUCLEOTIDE SEQUENCE [LARGE SCALE GENOMIC DNA]</scope>
    <source>
        <strain evidence="1 2">DSM 16195</strain>
    </source>
</reference>
<gene>
    <name evidence="1" type="ORF">SAMN05421855_10330</name>
</gene>
<accession>A0A1G7GBN3</accession>
<keyword evidence="2" id="KW-1185">Reference proteome</keyword>
<name>A0A1G7GBN3_9FLAO</name>
<sequence length="75" mass="8491">MIATEVEEQIKPLVKTPLLKTKIPANNFIIPQGVPINFWQPDYIESPYKKAVDLFADNADFISHSINAMDGSFLR</sequence>
<dbReference type="Proteomes" id="UP000199321">
    <property type="component" value="Unassembled WGS sequence"/>
</dbReference>
<proteinExistence type="predicted"/>